<reference evidence="3" key="1">
    <citation type="journal article" date="2019" name="Int. J. Syst. Evol. Microbiol.">
        <title>The Global Catalogue of Microorganisms (GCM) 10K type strain sequencing project: providing services to taxonomists for standard genome sequencing and annotation.</title>
        <authorList>
            <consortium name="The Broad Institute Genomics Platform"/>
            <consortium name="The Broad Institute Genome Sequencing Center for Infectious Disease"/>
            <person name="Wu L."/>
            <person name="Ma J."/>
        </authorList>
    </citation>
    <scope>NUCLEOTIDE SEQUENCE [LARGE SCALE GENOMIC DNA]</scope>
    <source>
        <strain evidence="3">NBRC 113072</strain>
    </source>
</reference>
<dbReference type="Proteomes" id="UP001157126">
    <property type="component" value="Unassembled WGS sequence"/>
</dbReference>
<gene>
    <name evidence="2" type="ORF">GCM10025883_20240</name>
</gene>
<dbReference type="Pfam" id="PF00293">
    <property type="entry name" value="NUDIX"/>
    <property type="match status" value="1"/>
</dbReference>
<dbReference type="InterPro" id="IPR015797">
    <property type="entry name" value="NUDIX_hydrolase-like_dom_sf"/>
</dbReference>
<protein>
    <recommendedName>
        <fullName evidence="1">Nudix hydrolase domain-containing protein</fullName>
    </recommendedName>
</protein>
<dbReference type="RefSeq" id="WP_348536152.1">
    <property type="nucleotide sequence ID" value="NZ_BSUO01000001.1"/>
</dbReference>
<evidence type="ECO:0000259" key="1">
    <source>
        <dbReference type="Pfam" id="PF00293"/>
    </source>
</evidence>
<dbReference type="Gene3D" id="3.90.79.10">
    <property type="entry name" value="Nucleoside Triphosphate Pyrophosphohydrolase"/>
    <property type="match status" value="1"/>
</dbReference>
<evidence type="ECO:0000313" key="2">
    <source>
        <dbReference type="EMBL" id="GMA39979.1"/>
    </source>
</evidence>
<feature type="domain" description="Nudix hydrolase" evidence="1">
    <location>
        <begin position="12"/>
        <end position="87"/>
    </location>
</feature>
<dbReference type="EMBL" id="BSUO01000001">
    <property type="protein sequence ID" value="GMA39979.1"/>
    <property type="molecule type" value="Genomic_DNA"/>
</dbReference>
<name>A0ABQ6IR97_9MICO</name>
<dbReference type="InterPro" id="IPR000086">
    <property type="entry name" value="NUDIX_hydrolase_dom"/>
</dbReference>
<dbReference type="SUPFAM" id="SSF55811">
    <property type="entry name" value="Nudix"/>
    <property type="match status" value="1"/>
</dbReference>
<keyword evidence="3" id="KW-1185">Reference proteome</keyword>
<comment type="caution">
    <text evidence="2">The sequence shown here is derived from an EMBL/GenBank/DDBJ whole genome shotgun (WGS) entry which is preliminary data.</text>
</comment>
<organism evidence="2 3">
    <name type="scientific">Mobilicoccus caccae</name>
    <dbReference type="NCBI Taxonomy" id="1859295"/>
    <lineage>
        <taxon>Bacteria</taxon>
        <taxon>Bacillati</taxon>
        <taxon>Actinomycetota</taxon>
        <taxon>Actinomycetes</taxon>
        <taxon>Micrococcales</taxon>
        <taxon>Dermatophilaceae</taxon>
        <taxon>Mobilicoccus</taxon>
    </lineage>
</organism>
<proteinExistence type="predicted"/>
<sequence length="133" mass="14399">MGVARRAARRGGEHPATAAARELAEEADLRAETWHTLVDFHPSAGAMSEAIRVFVARDLSEVPEDERHQREGEEADMPYAWVDLGEAFAAVLAGRIGNAGAVVGIMAAYGAKQAGWVTLRPTDAPWPAHPRFR</sequence>
<accession>A0ABQ6IR97</accession>
<evidence type="ECO:0000313" key="3">
    <source>
        <dbReference type="Proteomes" id="UP001157126"/>
    </source>
</evidence>